<accession>A0ABZ0SKE3</accession>
<organism evidence="2 3">
    <name type="scientific">Microbacterium rhizosphaerae</name>
    <dbReference type="NCBI Taxonomy" id="1678237"/>
    <lineage>
        <taxon>Bacteria</taxon>
        <taxon>Bacillati</taxon>
        <taxon>Actinomycetota</taxon>
        <taxon>Actinomycetes</taxon>
        <taxon>Micrococcales</taxon>
        <taxon>Microbacteriaceae</taxon>
        <taxon>Microbacterium</taxon>
    </lineage>
</organism>
<dbReference type="Proteomes" id="UP001323798">
    <property type="component" value="Chromosome"/>
</dbReference>
<evidence type="ECO:0000313" key="2">
    <source>
        <dbReference type="EMBL" id="WPR89862.1"/>
    </source>
</evidence>
<reference evidence="2 3" key="1">
    <citation type="submission" date="2023-11" db="EMBL/GenBank/DDBJ databases">
        <title>Genome sequence of Microbacterium rhizosphaerae KACC 19337.</title>
        <authorList>
            <person name="Choi H."/>
            <person name="Kim S."/>
            <person name="Kim Y."/>
            <person name="Kwon S.-W."/>
            <person name="Heo J."/>
        </authorList>
    </citation>
    <scope>NUCLEOTIDE SEQUENCE [LARGE SCALE GENOMIC DNA]</scope>
    <source>
        <strain evidence="2 3">KACC 19337</strain>
    </source>
</reference>
<dbReference type="RefSeq" id="WP_320942576.1">
    <property type="nucleotide sequence ID" value="NZ_BAABEU010000003.1"/>
</dbReference>
<keyword evidence="1" id="KW-0812">Transmembrane</keyword>
<proteinExistence type="predicted"/>
<sequence length="114" mass="12190">MADKMDDSSEVVVSDGIETARVRRAPKYSVFLVLGAAIGVFVAMILTFAFDGQPDPALGQTMQFSASQIFGFLALICGVIGLGIGGIIAIAFDRTIGRRTRPVSVEREEHLSID</sequence>
<keyword evidence="1" id="KW-1133">Transmembrane helix</keyword>
<feature type="transmembrane region" description="Helical" evidence="1">
    <location>
        <begin position="30"/>
        <end position="50"/>
    </location>
</feature>
<evidence type="ECO:0000313" key="3">
    <source>
        <dbReference type="Proteomes" id="UP001323798"/>
    </source>
</evidence>
<keyword evidence="1" id="KW-0472">Membrane</keyword>
<evidence type="ECO:0000256" key="1">
    <source>
        <dbReference type="SAM" id="Phobius"/>
    </source>
</evidence>
<dbReference type="EMBL" id="CP139368">
    <property type="protein sequence ID" value="WPR89862.1"/>
    <property type="molecule type" value="Genomic_DNA"/>
</dbReference>
<feature type="transmembrane region" description="Helical" evidence="1">
    <location>
        <begin position="70"/>
        <end position="92"/>
    </location>
</feature>
<gene>
    <name evidence="2" type="ORF">SM116_00835</name>
</gene>
<keyword evidence="3" id="KW-1185">Reference proteome</keyword>
<protein>
    <submittedName>
        <fullName evidence="2">Potassium transporter Trk</fullName>
    </submittedName>
</protein>
<name>A0ABZ0SKE3_9MICO</name>